<keyword evidence="2" id="KW-1185">Reference proteome</keyword>
<evidence type="ECO:0000313" key="2">
    <source>
        <dbReference type="Proteomes" id="UP001058860"/>
    </source>
</evidence>
<dbReference type="Proteomes" id="UP001058860">
    <property type="component" value="Chromosome"/>
</dbReference>
<name>A0ABY5PA77_9ACTN</name>
<organism evidence="1 2">
    <name type="scientific">Svornostia abyssi</name>
    <dbReference type="NCBI Taxonomy" id="2898438"/>
    <lineage>
        <taxon>Bacteria</taxon>
        <taxon>Bacillati</taxon>
        <taxon>Actinomycetota</taxon>
        <taxon>Thermoleophilia</taxon>
        <taxon>Solirubrobacterales</taxon>
        <taxon>Baekduiaceae</taxon>
        <taxon>Svornostia</taxon>
    </lineage>
</organism>
<evidence type="ECO:0000313" key="1">
    <source>
        <dbReference type="EMBL" id="UUY01538.1"/>
    </source>
</evidence>
<gene>
    <name evidence="1" type="ORF">LRS13_12415</name>
</gene>
<protein>
    <submittedName>
        <fullName evidence="1">Uncharacterized protein</fullName>
    </submittedName>
</protein>
<reference evidence="2" key="1">
    <citation type="submission" date="2021-11" db="EMBL/GenBank/DDBJ databases">
        <title>Cultivation dependent microbiological survey of springs from the worlds oldest radium mine currently devoted to the extraction of radon-saturated water.</title>
        <authorList>
            <person name="Kapinusova G."/>
            <person name="Smrhova T."/>
            <person name="Strejcek M."/>
            <person name="Suman J."/>
            <person name="Jani K."/>
            <person name="Pajer P."/>
            <person name="Uhlik O."/>
        </authorList>
    </citation>
    <scope>NUCLEOTIDE SEQUENCE [LARGE SCALE GENOMIC DNA]</scope>
    <source>
        <strain evidence="2">J379</strain>
    </source>
</reference>
<dbReference type="RefSeq" id="WP_353862094.1">
    <property type="nucleotide sequence ID" value="NZ_CP088295.1"/>
</dbReference>
<dbReference type="EMBL" id="CP088295">
    <property type="protein sequence ID" value="UUY01538.1"/>
    <property type="molecule type" value="Genomic_DNA"/>
</dbReference>
<proteinExistence type="predicted"/>
<sequence length="62" mass="6852">MSERAASSGPARPTDDVTRALDAFFATESWNRDRLGFRFGPDAVTWVPPAHVVVVQPEGRRP</sequence>
<accession>A0ABY5PA77</accession>